<protein>
    <submittedName>
        <fullName evidence="1">Uncharacterized protein</fullName>
    </submittedName>
</protein>
<evidence type="ECO:0000313" key="1">
    <source>
        <dbReference type="EMBL" id="OIN09095.1"/>
    </source>
</evidence>
<sequence length="103" mass="12511">MSKYVFADVFVIRDCRQMVRRFHGTFPPEVTAWLGAMSKEQAVVHREVYISLANGTDERKLKGKYWEFKEAWQEQRGKLNRDPDQKYLDEIEDQWRRDQRGKW</sequence>
<dbReference type="Proteomes" id="UP000243073">
    <property type="component" value="Unassembled WGS sequence"/>
</dbReference>
<evidence type="ECO:0000313" key="2">
    <source>
        <dbReference type="Proteomes" id="UP000243073"/>
    </source>
</evidence>
<dbReference type="AlphaFoldDB" id="A0A1J4QCI5"/>
<proteinExistence type="predicted"/>
<dbReference type="STRING" id="1414654.BFR47_02120"/>
<comment type="caution">
    <text evidence="1">The sequence shown here is derived from an EMBL/GenBank/DDBJ whole genome shotgun (WGS) entry which is preliminary data.</text>
</comment>
<accession>A0A1J4QCI5</accession>
<dbReference type="RefSeq" id="WP_071472763.1">
    <property type="nucleotide sequence ID" value="NZ_MDKE01000022.1"/>
</dbReference>
<organism evidence="1 2">
    <name type="scientific">Oceanisphaera psychrotolerans</name>
    <dbReference type="NCBI Taxonomy" id="1414654"/>
    <lineage>
        <taxon>Bacteria</taxon>
        <taxon>Pseudomonadati</taxon>
        <taxon>Pseudomonadota</taxon>
        <taxon>Gammaproteobacteria</taxon>
        <taxon>Aeromonadales</taxon>
        <taxon>Aeromonadaceae</taxon>
        <taxon>Oceanisphaera</taxon>
    </lineage>
</organism>
<reference evidence="1 2" key="1">
    <citation type="submission" date="2016-07" db="EMBL/GenBank/DDBJ databases">
        <title>Draft Genome Sequence of Oceanisphaera psychrotolerans, isolated from coastal sediment samples.</title>
        <authorList>
            <person name="Zhuo S."/>
            <person name="Ruan Z."/>
        </authorList>
    </citation>
    <scope>NUCLEOTIDE SEQUENCE [LARGE SCALE GENOMIC DNA]</scope>
    <source>
        <strain evidence="1 2">LAM-WHM-ZC</strain>
    </source>
</reference>
<dbReference type="EMBL" id="MDKE01000022">
    <property type="protein sequence ID" value="OIN09095.1"/>
    <property type="molecule type" value="Genomic_DNA"/>
</dbReference>
<gene>
    <name evidence="1" type="ORF">BFR47_02120</name>
</gene>
<name>A0A1J4QCI5_9GAMM</name>
<keyword evidence="2" id="KW-1185">Reference proteome</keyword>